<dbReference type="Gene3D" id="1.10.510.10">
    <property type="entry name" value="Transferase(Phosphotransferase) domain 1"/>
    <property type="match status" value="1"/>
</dbReference>
<reference evidence="4" key="1">
    <citation type="submission" date="2021-01" db="EMBL/GenBank/DDBJ databases">
        <authorList>
            <person name="Corre E."/>
            <person name="Pelletier E."/>
            <person name="Niang G."/>
            <person name="Scheremetjew M."/>
            <person name="Finn R."/>
            <person name="Kale V."/>
            <person name="Holt S."/>
            <person name="Cochrane G."/>
            <person name="Meng A."/>
            <person name="Brown T."/>
            <person name="Cohen L."/>
        </authorList>
    </citation>
    <scope>NUCLEOTIDE SEQUENCE</scope>
    <source>
        <strain evidence="4">B650</strain>
    </source>
</reference>
<dbReference type="PROSITE" id="PS50011">
    <property type="entry name" value="PROTEIN_KINASE_DOM"/>
    <property type="match status" value="1"/>
</dbReference>
<proteinExistence type="predicted"/>
<dbReference type="GO" id="GO:0005524">
    <property type="term" value="F:ATP binding"/>
    <property type="evidence" value="ECO:0007669"/>
    <property type="project" value="InterPro"/>
</dbReference>
<dbReference type="SUPFAM" id="SSF56112">
    <property type="entry name" value="Protein kinase-like (PK-like)"/>
    <property type="match status" value="1"/>
</dbReference>
<dbReference type="EMBL" id="HBGY01026325">
    <property type="protein sequence ID" value="CAD9599780.1"/>
    <property type="molecule type" value="Transcribed_RNA"/>
</dbReference>
<protein>
    <recommendedName>
        <fullName evidence="2">Protein kinase domain-containing protein</fullName>
    </recommendedName>
</protein>
<evidence type="ECO:0000256" key="1">
    <source>
        <dbReference type="SAM" id="MobiDB-lite"/>
    </source>
</evidence>
<name>A0A6U2RBB1_9STRA</name>
<sequence length="960" mass="106871">MKTLSFRSPEPVGMDISAKKIIPSSMEVDKIRSNDFNCNEQDLAETLGNLSLSRQHFSPCDKSEVFEHSHHLDCSFDVSVINPRRMSHGSANGQDFLRNHCFGISPTPSNLRPPAIHLPPNNAPTMGRLSLGSASDFKSPFPSQIGEVASVLKQSGGCMDFIETPMPKRTENWGSRPILGRDWLTSIPCSQNAVIVCRNIYRTRKECSDGVVDQKACMEYSSSLFVNQSIAEVAVNGDVLGFEHECSDSSYCIDEGEENKEEPCSLPEIMMDLKVETAKKKKQRDSLAKHQRMSLCAASFRRSLRFSTSIRPAALFNSYAVSSGTDPVINDMLDEFLFLKILEHFSEYDLMCSVSLVCSKWADIAARAQATLMLVSVNCPVSLMNGEQTAIDCDTSSFEDEDDDISDSEYRKETLVASGIAKSMERTWKQLISNFPWGAFLSEGAFKRVYRAWNASIGAEEAVSVMDVDLIEENGNRTVVGTELAVSSLLSSLVRRNICPNFVLTRGVFTSPFEPPASLWGEESNRKPRGNFYNPDEHCRKPRQPGDKHRGKYQYIRMELCKYGDAEEFLADEPDKCISSCEARMLLFQMAFSLHVASDKYGLKHYDIKLLNFFLQDAHANVSDISALTEKHPYTALRYGLGDHVFCLRMPTNRTILAKLADYGTATFGMSQDHLTGVTIGQFTTIENTPPEQFILGDAALQGHGHDNFGLGLSMLHLFTGHCPYEEIMSDVYCPPTLRKTLSVIWEKDYACASVSSQQNGADFTYSVLRSLIVGDMDAESGEVYDVPYHTLYRFLVLFGIPNDKFGIRTKKNGGAGGSSKVWDAIISSLHPFGTADDAHDKENVYSRASRRSARNTVKSRNTKLDPNNDAIQFQKDCCEYSIAFGRNGLIASAREKLEALEGGMQLLLGLIEFDPDKRLNALEVLNSTFMAPLREDNGMTSGHNDIIQSYMAYSLSSQC</sequence>
<gene>
    <name evidence="3" type="ORF">LDAN0321_LOCUS16272</name>
    <name evidence="4" type="ORF">LDAN0321_LOCUS16289</name>
</gene>
<feature type="region of interest" description="Disordered" evidence="1">
    <location>
        <begin position="520"/>
        <end position="549"/>
    </location>
</feature>
<dbReference type="AlphaFoldDB" id="A0A6U2RBB1"/>
<dbReference type="EMBL" id="HBGY01026303">
    <property type="protein sequence ID" value="CAD9599733.1"/>
    <property type="molecule type" value="Transcribed_RNA"/>
</dbReference>
<dbReference type="GO" id="GO:0004672">
    <property type="term" value="F:protein kinase activity"/>
    <property type="evidence" value="ECO:0007669"/>
    <property type="project" value="InterPro"/>
</dbReference>
<feature type="domain" description="Protein kinase" evidence="2">
    <location>
        <begin position="435"/>
        <end position="931"/>
    </location>
</feature>
<dbReference type="InterPro" id="IPR011009">
    <property type="entry name" value="Kinase-like_dom_sf"/>
</dbReference>
<accession>A0A6U2RBB1</accession>
<evidence type="ECO:0000313" key="4">
    <source>
        <dbReference type="EMBL" id="CAD9599780.1"/>
    </source>
</evidence>
<dbReference type="SMART" id="SM00220">
    <property type="entry name" value="S_TKc"/>
    <property type="match status" value="1"/>
</dbReference>
<dbReference type="InterPro" id="IPR008271">
    <property type="entry name" value="Ser/Thr_kinase_AS"/>
</dbReference>
<dbReference type="InterPro" id="IPR000719">
    <property type="entry name" value="Prot_kinase_dom"/>
</dbReference>
<evidence type="ECO:0000313" key="3">
    <source>
        <dbReference type="EMBL" id="CAD9599733.1"/>
    </source>
</evidence>
<evidence type="ECO:0000259" key="2">
    <source>
        <dbReference type="PROSITE" id="PS50011"/>
    </source>
</evidence>
<dbReference type="PROSITE" id="PS00108">
    <property type="entry name" value="PROTEIN_KINASE_ST"/>
    <property type="match status" value="1"/>
</dbReference>
<organism evidence="4">
    <name type="scientific">Leptocylindrus danicus</name>
    <dbReference type="NCBI Taxonomy" id="163516"/>
    <lineage>
        <taxon>Eukaryota</taxon>
        <taxon>Sar</taxon>
        <taxon>Stramenopiles</taxon>
        <taxon>Ochrophyta</taxon>
        <taxon>Bacillariophyta</taxon>
        <taxon>Coscinodiscophyceae</taxon>
        <taxon>Chaetocerotophycidae</taxon>
        <taxon>Leptocylindrales</taxon>
        <taxon>Leptocylindraceae</taxon>
        <taxon>Leptocylindrus</taxon>
    </lineage>
</organism>
<feature type="compositionally biased region" description="Basic and acidic residues" evidence="1">
    <location>
        <begin position="535"/>
        <end position="548"/>
    </location>
</feature>
<feature type="region of interest" description="Disordered" evidence="1">
    <location>
        <begin position="841"/>
        <end position="868"/>
    </location>
</feature>